<dbReference type="Pfam" id="PF05709">
    <property type="entry name" value="Sipho_tail"/>
    <property type="match status" value="1"/>
</dbReference>
<reference evidence="3" key="2">
    <citation type="submission" date="2015-10" db="EMBL/GenBank/DDBJ databases">
        <title>Improved Draft Genome Sequence of Clostridium pasteurianum Strain ATCC 6013 (DSM 525) Using a Hybrid Next-Generation Sequencing Approach.</title>
        <authorList>
            <person name="Pyne M.E."/>
            <person name="Utturkar S.M."/>
            <person name="Brown S.D."/>
            <person name="Moo-Young M."/>
            <person name="Chung D.A."/>
            <person name="Chou P.C."/>
        </authorList>
    </citation>
    <scope>NUCLEOTIDE SEQUENCE</scope>
    <source>
        <strain evidence="3">ATCC 6013</strain>
    </source>
</reference>
<dbReference type="InterPro" id="IPR008841">
    <property type="entry name" value="Siphovirus-type_tail_N"/>
</dbReference>
<evidence type="ECO:0000313" key="4">
    <source>
        <dbReference type="Proteomes" id="UP000028042"/>
    </source>
</evidence>
<dbReference type="EMBL" id="CP009268">
    <property type="protein sequence ID" value="AJA53514.1"/>
    <property type="molecule type" value="Genomic_DNA"/>
</dbReference>
<sequence length="236" mass="26914">MTQITFNNKNSYVDFGITIESIDIQPPSKKKIKDSVPFMNGSYDFSTIGTGGEAVYNEREIKIRFNLVTRDKLSLYLKYSKVLEWLLGTGQQKLIFNFMQGYYFLAEVENAPSFEEVLQRAGKLEVNFICEPFKYGADLAGDLLWDNIDFELPDYIQNTLFTISGSQTVTLYNPSNHSIIPKVVCNSNMSCTLNSYTANFTTTKNIDWQFKLLPGENNIQITGTGNISFEFRKEVL</sequence>
<dbReference type="PATRIC" id="fig|1262449.3.peg.2593"/>
<dbReference type="AlphaFoldDB" id="A0A0H3J688"/>
<feature type="domain" description="Siphovirus-type tail component RIFT-related" evidence="1">
    <location>
        <begin position="4"/>
        <end position="130"/>
    </location>
</feature>
<organism evidence="2 5">
    <name type="scientific">Clostridium pasteurianum DSM 525 = ATCC 6013</name>
    <dbReference type="NCBI Taxonomy" id="1262449"/>
    <lineage>
        <taxon>Bacteria</taxon>
        <taxon>Bacillati</taxon>
        <taxon>Bacillota</taxon>
        <taxon>Clostridia</taxon>
        <taxon>Eubacteriales</taxon>
        <taxon>Clostridiaceae</taxon>
        <taxon>Clostridium</taxon>
    </lineage>
</organism>
<dbReference type="KEGG" id="cpae:CPAST_c34650"/>
<dbReference type="InterPro" id="IPR006520">
    <property type="entry name" value="Dit_BPSPP_N"/>
</dbReference>
<dbReference type="Proteomes" id="UP000028042">
    <property type="component" value="Unassembled WGS sequence"/>
</dbReference>
<dbReference type="Gene3D" id="2.40.30.200">
    <property type="match status" value="1"/>
</dbReference>
<keyword evidence="5" id="KW-1185">Reference proteome</keyword>
<dbReference type="NCBIfam" id="TIGR01633">
    <property type="entry name" value="phi3626_gp14_N"/>
    <property type="match status" value="1"/>
</dbReference>
<proteinExistence type="predicted"/>
<dbReference type="EMBL" id="JPGY02000001">
    <property type="protein sequence ID" value="KRU14461.1"/>
    <property type="molecule type" value="Genomic_DNA"/>
</dbReference>
<dbReference type="RefSeq" id="WP_003445964.1">
    <property type="nucleotide sequence ID" value="NZ_ANZB01000008.1"/>
</dbReference>
<dbReference type="eggNOG" id="COG4722">
    <property type="taxonomic scope" value="Bacteria"/>
</dbReference>
<accession>A0A0H3J688</accession>
<dbReference type="Proteomes" id="UP000030905">
    <property type="component" value="Chromosome"/>
</dbReference>
<evidence type="ECO:0000313" key="3">
    <source>
        <dbReference type="EMBL" id="KRU14461.1"/>
    </source>
</evidence>
<evidence type="ECO:0000313" key="5">
    <source>
        <dbReference type="Proteomes" id="UP000030905"/>
    </source>
</evidence>
<evidence type="ECO:0000259" key="1">
    <source>
        <dbReference type="Pfam" id="PF05709"/>
    </source>
</evidence>
<reference evidence="3 4" key="3">
    <citation type="journal article" name="Genome Announc.">
        <title>Improved Draft Genome Sequence of Clostridium pasteurianum Strain ATCC 6013 (DSM 525) Using a Hybrid Next-Generation Sequencing Approach.</title>
        <authorList>
            <person name="Pyne M.E."/>
            <person name="Utturkar S."/>
            <person name="Brown S.D."/>
            <person name="Moo-Young M."/>
            <person name="Chung D.A."/>
            <person name="Chou C.P."/>
        </authorList>
    </citation>
    <scope>NUCLEOTIDE SEQUENCE [LARGE SCALE GENOMIC DNA]</scope>
    <source>
        <strain evidence="3 4">ATCC 6013</strain>
    </source>
</reference>
<dbReference type="GeneID" id="93075563"/>
<protein>
    <submittedName>
        <fullName evidence="2">Putative phage tail component</fullName>
    </submittedName>
    <submittedName>
        <fullName evidence="3">Tail component domain protein</fullName>
    </submittedName>
</protein>
<name>A0A0H3J688_CLOPA</name>
<gene>
    <name evidence="2" type="ORF">CLPA_c34650</name>
    <name evidence="3" type="ORF">CP6013_03719</name>
</gene>
<reference evidence="2 5" key="1">
    <citation type="journal article" date="2015" name="Genome Announc.">
        <title>Complete Genome Sequence of the Nitrogen-Fixing and Solvent-Producing Clostridium pasteurianum DSM 525.</title>
        <authorList>
            <person name="Poehlein A."/>
            <person name="Grosse-Honebrink A."/>
            <person name="Zhang Y."/>
            <person name="Minton N.P."/>
            <person name="Daniel R."/>
        </authorList>
    </citation>
    <scope>NUCLEOTIDE SEQUENCE [LARGE SCALE GENOMIC DNA]</scope>
    <source>
        <strain evidence="2">DSM 525</strain>
        <strain evidence="5">DSM 525 / ATCC 6013</strain>
    </source>
</reference>
<dbReference type="KEGG" id="cpat:CLPA_c34650"/>
<evidence type="ECO:0000313" key="2">
    <source>
        <dbReference type="EMBL" id="AJA53514.1"/>
    </source>
</evidence>